<feature type="compositionally biased region" description="Basic and acidic residues" evidence="4">
    <location>
        <begin position="153"/>
        <end position="168"/>
    </location>
</feature>
<organism evidence="5 6">
    <name type="scientific">Petromyces alliaceus</name>
    <name type="common">Aspergillus alliaceus</name>
    <dbReference type="NCBI Taxonomy" id="209559"/>
    <lineage>
        <taxon>Eukaryota</taxon>
        <taxon>Fungi</taxon>
        <taxon>Dikarya</taxon>
        <taxon>Ascomycota</taxon>
        <taxon>Pezizomycotina</taxon>
        <taxon>Eurotiomycetes</taxon>
        <taxon>Eurotiomycetidae</taxon>
        <taxon>Eurotiales</taxon>
        <taxon>Aspergillaceae</taxon>
        <taxon>Aspergillus</taxon>
        <taxon>Aspergillus subgen. Circumdati</taxon>
    </lineage>
</organism>
<dbReference type="EMBL" id="SPNV01000031">
    <property type="protein sequence ID" value="KAF5864595.1"/>
    <property type="molecule type" value="Genomic_DNA"/>
</dbReference>
<name>A0A8H6ACP3_PETAA</name>
<evidence type="ECO:0008006" key="7">
    <source>
        <dbReference type="Google" id="ProtNLM"/>
    </source>
</evidence>
<protein>
    <recommendedName>
        <fullName evidence="7">Ankyrin repeat protein</fullName>
    </recommendedName>
</protein>
<dbReference type="SUPFAM" id="SSF48403">
    <property type="entry name" value="Ankyrin repeat"/>
    <property type="match status" value="1"/>
</dbReference>
<dbReference type="PANTHER" id="PTHR24173">
    <property type="entry name" value="ANKYRIN REPEAT CONTAINING"/>
    <property type="match status" value="1"/>
</dbReference>
<keyword evidence="1" id="KW-0677">Repeat</keyword>
<dbReference type="PROSITE" id="PS50088">
    <property type="entry name" value="ANK_REPEAT"/>
    <property type="match status" value="2"/>
</dbReference>
<accession>A0A8H6ACP3</accession>
<evidence type="ECO:0000313" key="6">
    <source>
        <dbReference type="Proteomes" id="UP000541154"/>
    </source>
</evidence>
<reference evidence="5 6" key="1">
    <citation type="submission" date="2019-04" db="EMBL/GenBank/DDBJ databases">
        <title>Aspergillus burnettii sp. nov., novel species from soil in southeast Queensland.</title>
        <authorList>
            <person name="Gilchrist C.L.M."/>
            <person name="Pitt J.I."/>
            <person name="Lange L."/>
            <person name="Lacey H.J."/>
            <person name="Vuong D."/>
            <person name="Midgley D.J."/>
            <person name="Greenfield P."/>
            <person name="Bradbury M."/>
            <person name="Lacey E."/>
            <person name="Busk P.K."/>
            <person name="Pilgaard B."/>
            <person name="Chooi Y.H."/>
            <person name="Piggott A.M."/>
        </authorList>
    </citation>
    <scope>NUCLEOTIDE SEQUENCE [LARGE SCALE GENOMIC DNA]</scope>
    <source>
        <strain evidence="5 6">FRR 5400</strain>
    </source>
</reference>
<proteinExistence type="predicted"/>
<comment type="caution">
    <text evidence="5">The sequence shown here is derived from an EMBL/GenBank/DDBJ whole genome shotgun (WGS) entry which is preliminary data.</text>
</comment>
<evidence type="ECO:0000256" key="2">
    <source>
        <dbReference type="ARBA" id="ARBA00023043"/>
    </source>
</evidence>
<dbReference type="AlphaFoldDB" id="A0A8H6ACP3"/>
<sequence>MRSSLSSSISQSANSSKNPAFNIMMKGLKPVLMPGDLHPSRPSPAPIPFAETDIWTHCGNSLFPVDPDAVHLSQTDWQQTDLSDAGCWPASNFLGDLYMTMTDASLGQLPMWTPSQGECLFPTTMPGNDVFPDGASEPQHRPGASNPTPPPSREAENPGRDTESNHGTERVVSLLLQRGVNVNVQDSRGHTPLHIAAQHGHLGVVRLLLATEQIDVNARDHNGSTPLHMASEKGHVDVVQLLVAHGARLDLRSGRI</sequence>
<feature type="repeat" description="ANK" evidence="3">
    <location>
        <begin position="222"/>
        <end position="254"/>
    </location>
</feature>
<evidence type="ECO:0000256" key="4">
    <source>
        <dbReference type="SAM" id="MobiDB-lite"/>
    </source>
</evidence>
<dbReference type="PANTHER" id="PTHR24173:SF74">
    <property type="entry name" value="ANKYRIN REPEAT DOMAIN-CONTAINING PROTEIN 16"/>
    <property type="match status" value="1"/>
</dbReference>
<dbReference type="Pfam" id="PF12796">
    <property type="entry name" value="Ank_2"/>
    <property type="match status" value="1"/>
</dbReference>
<keyword evidence="2 3" id="KW-0040">ANK repeat</keyword>
<dbReference type="Proteomes" id="UP000541154">
    <property type="component" value="Unassembled WGS sequence"/>
</dbReference>
<evidence type="ECO:0000256" key="3">
    <source>
        <dbReference type="PROSITE-ProRule" id="PRU00023"/>
    </source>
</evidence>
<dbReference type="Gene3D" id="1.25.40.20">
    <property type="entry name" value="Ankyrin repeat-containing domain"/>
    <property type="match status" value="1"/>
</dbReference>
<gene>
    <name evidence="5" type="ORF">ETB97_007153</name>
</gene>
<evidence type="ECO:0000313" key="5">
    <source>
        <dbReference type="EMBL" id="KAF5864595.1"/>
    </source>
</evidence>
<feature type="region of interest" description="Disordered" evidence="4">
    <location>
        <begin position="123"/>
        <end position="168"/>
    </location>
</feature>
<feature type="repeat" description="ANK" evidence="3">
    <location>
        <begin position="188"/>
        <end position="221"/>
    </location>
</feature>
<dbReference type="InterPro" id="IPR036770">
    <property type="entry name" value="Ankyrin_rpt-contain_sf"/>
</dbReference>
<dbReference type="PRINTS" id="PR01415">
    <property type="entry name" value="ANKYRIN"/>
</dbReference>
<dbReference type="InterPro" id="IPR002110">
    <property type="entry name" value="Ankyrin_rpt"/>
</dbReference>
<evidence type="ECO:0000256" key="1">
    <source>
        <dbReference type="ARBA" id="ARBA00022737"/>
    </source>
</evidence>
<keyword evidence="6" id="KW-1185">Reference proteome</keyword>
<dbReference type="PROSITE" id="PS50297">
    <property type="entry name" value="ANK_REP_REGION"/>
    <property type="match status" value="2"/>
</dbReference>
<dbReference type="SMART" id="SM00248">
    <property type="entry name" value="ANK"/>
    <property type="match status" value="3"/>
</dbReference>